<feature type="non-terminal residue" evidence="3">
    <location>
        <position position="1"/>
    </location>
</feature>
<dbReference type="EMBL" id="CAXKWB010000644">
    <property type="protein sequence ID" value="CAL4061507.1"/>
    <property type="molecule type" value="Genomic_DNA"/>
</dbReference>
<keyword evidence="4" id="KW-1185">Reference proteome</keyword>
<gene>
    <name evidence="3" type="ORF">MNOR_LOCUS2187</name>
</gene>
<dbReference type="InterPro" id="IPR016187">
    <property type="entry name" value="CTDL_fold"/>
</dbReference>
<accession>A0AAV2PM66</accession>
<dbReference type="PROSITE" id="PS50041">
    <property type="entry name" value="C_TYPE_LECTIN_2"/>
    <property type="match status" value="2"/>
</dbReference>
<dbReference type="AlphaFoldDB" id="A0AAV2PM66"/>
<dbReference type="Pfam" id="PF00059">
    <property type="entry name" value="Lectin_C"/>
    <property type="match status" value="1"/>
</dbReference>
<feature type="domain" description="C-type lectin" evidence="2">
    <location>
        <begin position="214"/>
        <end position="344"/>
    </location>
</feature>
<sequence length="350" mass="39953">SSAMTVIILSMLLAAGVLANQQRLETHLHTSDISDESGSIVWTDQQFVKPEELLKSEIFDDSSSDCKYPFKEVGDSCYFFSDIQLSFEHAQAYCDNLTHGNTHEITMAMLGYSQEEDQALLDTVTAKEMYFWTGGKMEDGIHWTWLDGRDINIQAPFWYWNEPNEANNQCIVAHVSDESDQRKRSYLYDNNCDDSLNFICQKGDINCPIGFRRIGNHCYLSLYYLLNLSWQDARDYCQSLSVHEGYHADLAVLGLPDQDDYHLMFNLVGVFPYISIWIGAFAETDCNYKWVDGRSLENSSIYWFFNNPGCGSQNRVYLGHDAGGNNRTYLADTSGNDAGPFTCQMFKNDM</sequence>
<organism evidence="3 4">
    <name type="scientific">Meganyctiphanes norvegica</name>
    <name type="common">Northern krill</name>
    <name type="synonym">Thysanopoda norvegica</name>
    <dbReference type="NCBI Taxonomy" id="48144"/>
    <lineage>
        <taxon>Eukaryota</taxon>
        <taxon>Metazoa</taxon>
        <taxon>Ecdysozoa</taxon>
        <taxon>Arthropoda</taxon>
        <taxon>Crustacea</taxon>
        <taxon>Multicrustacea</taxon>
        <taxon>Malacostraca</taxon>
        <taxon>Eumalacostraca</taxon>
        <taxon>Eucarida</taxon>
        <taxon>Euphausiacea</taxon>
        <taxon>Euphausiidae</taxon>
        <taxon>Meganyctiphanes</taxon>
    </lineage>
</organism>
<reference evidence="3 4" key="1">
    <citation type="submission" date="2024-05" db="EMBL/GenBank/DDBJ databases">
        <authorList>
            <person name="Wallberg A."/>
        </authorList>
    </citation>
    <scope>NUCLEOTIDE SEQUENCE [LARGE SCALE GENOMIC DNA]</scope>
</reference>
<evidence type="ECO:0000313" key="4">
    <source>
        <dbReference type="Proteomes" id="UP001497623"/>
    </source>
</evidence>
<dbReference type="CDD" id="cd00037">
    <property type="entry name" value="CLECT"/>
    <property type="match status" value="2"/>
</dbReference>
<name>A0AAV2PM66_MEGNR</name>
<dbReference type="PANTHER" id="PTHR45710:SF26">
    <property type="entry name" value="RH26557P"/>
    <property type="match status" value="1"/>
</dbReference>
<feature type="signal peptide" evidence="1">
    <location>
        <begin position="1"/>
        <end position="19"/>
    </location>
</feature>
<comment type="caution">
    <text evidence="3">The sequence shown here is derived from an EMBL/GenBank/DDBJ whole genome shotgun (WGS) entry which is preliminary data.</text>
</comment>
<dbReference type="PANTHER" id="PTHR45710">
    <property type="entry name" value="C-TYPE LECTIN DOMAIN-CONTAINING PROTEIN 180"/>
    <property type="match status" value="1"/>
</dbReference>
<protein>
    <recommendedName>
        <fullName evidence="2">C-type lectin domain-containing protein</fullName>
    </recommendedName>
</protein>
<dbReference type="InterPro" id="IPR016186">
    <property type="entry name" value="C-type_lectin-like/link_sf"/>
</dbReference>
<proteinExistence type="predicted"/>
<feature type="domain" description="C-type lectin" evidence="2">
    <location>
        <begin position="73"/>
        <end position="201"/>
    </location>
</feature>
<evidence type="ECO:0000259" key="2">
    <source>
        <dbReference type="PROSITE" id="PS50041"/>
    </source>
</evidence>
<evidence type="ECO:0000313" key="3">
    <source>
        <dbReference type="EMBL" id="CAL4061507.1"/>
    </source>
</evidence>
<feature type="chain" id="PRO_5043359995" description="C-type lectin domain-containing protein" evidence="1">
    <location>
        <begin position="20"/>
        <end position="350"/>
    </location>
</feature>
<dbReference type="Gene3D" id="3.10.100.10">
    <property type="entry name" value="Mannose-Binding Protein A, subunit A"/>
    <property type="match status" value="2"/>
</dbReference>
<dbReference type="InterPro" id="IPR001304">
    <property type="entry name" value="C-type_lectin-like"/>
</dbReference>
<evidence type="ECO:0000256" key="1">
    <source>
        <dbReference type="SAM" id="SignalP"/>
    </source>
</evidence>
<dbReference type="Proteomes" id="UP001497623">
    <property type="component" value="Unassembled WGS sequence"/>
</dbReference>
<dbReference type="SMART" id="SM00034">
    <property type="entry name" value="CLECT"/>
    <property type="match status" value="2"/>
</dbReference>
<dbReference type="InterPro" id="IPR050828">
    <property type="entry name" value="C-type_lectin/matrix_domain"/>
</dbReference>
<dbReference type="SUPFAM" id="SSF56436">
    <property type="entry name" value="C-type lectin-like"/>
    <property type="match status" value="2"/>
</dbReference>
<keyword evidence="1" id="KW-0732">Signal</keyword>